<keyword evidence="4" id="KW-1185">Reference proteome</keyword>
<sequence>MLWLIWQMWLLLFLAFGIGIAAGWRIWSGGTGGDRRALVSAQEEVSRLRRQNDDLSRSLAAARKDDDETVEPEPETETPVPHNDLLVIRGLGPKAAAALREGGVTSFEQIAAWTGDDVAEWDEKLNARGRITRDDWVGQAKALIDEG</sequence>
<accession>A0ABU7LZV3</accession>
<gene>
    <name evidence="3" type="ORF">V0U35_10480</name>
</gene>
<dbReference type="EMBL" id="JAZDRO010000004">
    <property type="protein sequence ID" value="MEE2567102.1"/>
    <property type="molecule type" value="Genomic_DNA"/>
</dbReference>
<dbReference type="RefSeq" id="WP_330196662.1">
    <property type="nucleotide sequence ID" value="NZ_JAZDRO010000004.1"/>
</dbReference>
<dbReference type="Gene3D" id="1.10.150.20">
    <property type="entry name" value="5' to 3' exonuclease, C-terminal subdomain"/>
    <property type="match status" value="1"/>
</dbReference>
<keyword evidence="2" id="KW-0812">Transmembrane</keyword>
<dbReference type="Proteomes" id="UP001310692">
    <property type="component" value="Unassembled WGS sequence"/>
</dbReference>
<evidence type="ECO:0000256" key="2">
    <source>
        <dbReference type="SAM" id="Phobius"/>
    </source>
</evidence>
<evidence type="ECO:0000313" key="3">
    <source>
        <dbReference type="EMBL" id="MEE2567102.1"/>
    </source>
</evidence>
<feature type="region of interest" description="Disordered" evidence="1">
    <location>
        <begin position="49"/>
        <end position="83"/>
    </location>
</feature>
<protein>
    <submittedName>
        <fullName evidence="3">Uncharacterized protein</fullName>
    </submittedName>
</protein>
<name>A0ABU7LZV3_9PROT</name>
<proteinExistence type="predicted"/>
<evidence type="ECO:0000313" key="4">
    <source>
        <dbReference type="Proteomes" id="UP001310692"/>
    </source>
</evidence>
<feature type="transmembrane region" description="Helical" evidence="2">
    <location>
        <begin position="6"/>
        <end position="27"/>
    </location>
</feature>
<keyword evidence="2" id="KW-0472">Membrane</keyword>
<reference evidence="3 4" key="1">
    <citation type="submission" date="2024-01" db="EMBL/GenBank/DDBJ databases">
        <title>Hyphobacterium bacterium isolated from marine sediment.</title>
        <authorList>
            <person name="Zhao S."/>
        </authorList>
    </citation>
    <scope>NUCLEOTIDE SEQUENCE [LARGE SCALE GENOMIC DNA]</scope>
    <source>
        <strain evidence="3 4">Y60-23</strain>
    </source>
</reference>
<keyword evidence="2" id="KW-1133">Transmembrane helix</keyword>
<organism evidence="3 4">
    <name type="scientific">Hyphobacterium marinum</name>
    <dbReference type="NCBI Taxonomy" id="3116574"/>
    <lineage>
        <taxon>Bacteria</taxon>
        <taxon>Pseudomonadati</taxon>
        <taxon>Pseudomonadota</taxon>
        <taxon>Alphaproteobacteria</taxon>
        <taxon>Maricaulales</taxon>
        <taxon>Maricaulaceae</taxon>
        <taxon>Hyphobacterium</taxon>
    </lineage>
</organism>
<feature type="compositionally biased region" description="Basic and acidic residues" evidence="1">
    <location>
        <begin position="49"/>
        <end position="66"/>
    </location>
</feature>
<evidence type="ECO:0000256" key="1">
    <source>
        <dbReference type="SAM" id="MobiDB-lite"/>
    </source>
</evidence>
<feature type="compositionally biased region" description="Acidic residues" evidence="1">
    <location>
        <begin position="67"/>
        <end position="76"/>
    </location>
</feature>
<comment type="caution">
    <text evidence="3">The sequence shown here is derived from an EMBL/GenBank/DDBJ whole genome shotgun (WGS) entry which is preliminary data.</text>
</comment>